<feature type="transmembrane region" description="Helical" evidence="8">
    <location>
        <begin position="405"/>
        <end position="423"/>
    </location>
</feature>
<feature type="compositionally biased region" description="Basic and acidic residues" evidence="7">
    <location>
        <begin position="30"/>
        <end position="40"/>
    </location>
</feature>
<feature type="region of interest" description="Disordered" evidence="7">
    <location>
        <begin position="1"/>
        <end position="55"/>
    </location>
</feature>
<dbReference type="InterPro" id="IPR036259">
    <property type="entry name" value="MFS_trans_sf"/>
</dbReference>
<keyword evidence="10" id="KW-1185">Reference proteome</keyword>
<keyword evidence="3" id="KW-0813">Transport</keyword>
<dbReference type="SUPFAM" id="SSF103473">
    <property type="entry name" value="MFS general substrate transporter"/>
    <property type="match status" value="1"/>
</dbReference>
<feature type="compositionally biased region" description="Polar residues" evidence="7">
    <location>
        <begin position="42"/>
        <end position="51"/>
    </location>
</feature>
<feature type="transmembrane region" description="Helical" evidence="8">
    <location>
        <begin position="475"/>
        <end position="497"/>
    </location>
</feature>
<protein>
    <recommendedName>
        <fullName evidence="11">Major facilitator superfamily (MFS) profile domain-containing protein</fullName>
    </recommendedName>
</protein>
<evidence type="ECO:0000313" key="9">
    <source>
        <dbReference type="EMBL" id="EWC45460.1"/>
    </source>
</evidence>
<feature type="transmembrane region" description="Helical" evidence="8">
    <location>
        <begin position="194"/>
        <end position="214"/>
    </location>
</feature>
<dbReference type="PANTHER" id="PTHR23501">
    <property type="entry name" value="MAJOR FACILITATOR SUPERFAMILY"/>
    <property type="match status" value="1"/>
</dbReference>
<dbReference type="OrthoDB" id="10021397at2759"/>
<evidence type="ECO:0000256" key="6">
    <source>
        <dbReference type="ARBA" id="ARBA00023136"/>
    </source>
</evidence>
<comment type="similarity">
    <text evidence="2">Belongs to the major facilitator superfamily. TCR/Tet family.</text>
</comment>
<gene>
    <name evidence="9" type="ORF">DRE_00859</name>
</gene>
<dbReference type="AlphaFoldDB" id="W7I8X8"/>
<feature type="transmembrane region" description="Helical" evidence="8">
    <location>
        <begin position="545"/>
        <end position="563"/>
    </location>
</feature>
<evidence type="ECO:0000256" key="5">
    <source>
        <dbReference type="ARBA" id="ARBA00022989"/>
    </source>
</evidence>
<dbReference type="InterPro" id="IPR011701">
    <property type="entry name" value="MFS"/>
</dbReference>
<dbReference type="Pfam" id="PF07690">
    <property type="entry name" value="MFS_1"/>
    <property type="match status" value="1"/>
</dbReference>
<feature type="transmembrane region" description="Helical" evidence="8">
    <location>
        <begin position="298"/>
        <end position="317"/>
    </location>
</feature>
<reference evidence="9 10" key="1">
    <citation type="submission" date="2013-05" db="EMBL/GenBank/DDBJ databases">
        <title>Drechslerella stenobrocha genome reveals carnivorous origination and mechanical trapping mechanism of predatory fungi.</title>
        <authorList>
            <person name="Liu X."/>
            <person name="Zhang W."/>
            <person name="Liu K."/>
        </authorList>
    </citation>
    <scope>NUCLEOTIDE SEQUENCE [LARGE SCALE GENOMIC DNA]</scope>
    <source>
        <strain evidence="9 10">248</strain>
    </source>
</reference>
<evidence type="ECO:0008006" key="11">
    <source>
        <dbReference type="Google" id="ProtNLM"/>
    </source>
</evidence>
<evidence type="ECO:0000256" key="4">
    <source>
        <dbReference type="ARBA" id="ARBA00022692"/>
    </source>
</evidence>
<proteinExistence type="inferred from homology"/>
<dbReference type="EMBL" id="KI966427">
    <property type="protein sequence ID" value="EWC45460.1"/>
    <property type="molecule type" value="Genomic_DNA"/>
</dbReference>
<dbReference type="HOGENOM" id="CLU_000960_22_1_1"/>
<evidence type="ECO:0000256" key="2">
    <source>
        <dbReference type="ARBA" id="ARBA00007520"/>
    </source>
</evidence>
<comment type="subcellular location">
    <subcellularLocation>
        <location evidence="1">Membrane</location>
        <topology evidence="1">Multi-pass membrane protein</topology>
    </subcellularLocation>
</comment>
<feature type="transmembrane region" description="Helical" evidence="8">
    <location>
        <begin position="378"/>
        <end position="398"/>
    </location>
</feature>
<evidence type="ECO:0000313" key="10">
    <source>
        <dbReference type="Proteomes" id="UP000024837"/>
    </source>
</evidence>
<evidence type="ECO:0000256" key="3">
    <source>
        <dbReference type="ARBA" id="ARBA00022448"/>
    </source>
</evidence>
<name>W7I8X8_9PEZI</name>
<feature type="transmembrane region" description="Helical" evidence="8">
    <location>
        <begin position="435"/>
        <end position="454"/>
    </location>
</feature>
<feature type="compositionally biased region" description="Polar residues" evidence="7">
    <location>
        <begin position="1"/>
        <end position="20"/>
    </location>
</feature>
<evidence type="ECO:0000256" key="7">
    <source>
        <dbReference type="SAM" id="MobiDB-lite"/>
    </source>
</evidence>
<dbReference type="GO" id="GO:0005886">
    <property type="term" value="C:plasma membrane"/>
    <property type="evidence" value="ECO:0007669"/>
    <property type="project" value="TreeGrafter"/>
</dbReference>
<feature type="transmembrane region" description="Helical" evidence="8">
    <location>
        <begin position="338"/>
        <end position="358"/>
    </location>
</feature>
<dbReference type="Proteomes" id="UP000024837">
    <property type="component" value="Unassembled WGS sequence"/>
</dbReference>
<feature type="transmembrane region" description="Helical" evidence="8">
    <location>
        <begin position="266"/>
        <end position="292"/>
    </location>
</feature>
<feature type="transmembrane region" description="Helical" evidence="8">
    <location>
        <begin position="226"/>
        <end position="245"/>
    </location>
</feature>
<keyword evidence="4 8" id="KW-0812">Transmembrane</keyword>
<sequence>MSAPVTRQISINQVPHNSDPSRLRIPGTPDGRDSTNDKDVSGTATPYSGSESGRDLEKVQEIEAEQDAEHVRPIHGLKWLMVVGAIYSTAFLYGLDNTVVADIQPQVIETYGDITKLSWLGSGFPLGSIATLLLLSKTYSMFDINLAGSALCGAAPSIESLIVGRVIAGAGGQGMYLGLLNFLASLTTIRERPIYNALVGLTWGLGTVLGPVVGGGFASSSATWRWAFYINLCLIGAFSPVYFFLLPSAQPMPGVPIREKLKNIDYLGALLSAGLWSTFVMGFTFGGAQWAWSDGRTIAMFVVFGVLLISFVLQQYFSFLTTTENRLFPGQFLRRRSFVLLYILTCTPAAGVFVPAYFIPLYFQFSQGDSAIDAAVRLLPFVVLLVTFIMLNGFLMPIWGYYMPWYVWSGVNMLIGGSLMHTITPTTSTSAVYGYSILVAVGAGAASQVAYSVAPAKVHPQDVAAAIGFMNHAQIGTIVISLTLSGTIFQNVAFNYLSDALKTYNFPEDVIRGAIAGTRSQLFTELSPQAGADAIAAIVRAMGQVYILVIVAGAVTLVTSLFLKREKLFMTAAAA</sequence>
<dbReference type="PANTHER" id="PTHR23501:SF12">
    <property type="entry name" value="MAJOR FACILITATOR SUPERFAMILY (MFS) PROFILE DOMAIN-CONTAINING PROTEIN-RELATED"/>
    <property type="match status" value="1"/>
</dbReference>
<dbReference type="Gene3D" id="1.20.1250.20">
    <property type="entry name" value="MFS general substrate transporter like domains"/>
    <property type="match status" value="1"/>
</dbReference>
<dbReference type="GO" id="GO:0022857">
    <property type="term" value="F:transmembrane transporter activity"/>
    <property type="evidence" value="ECO:0007669"/>
    <property type="project" value="InterPro"/>
</dbReference>
<feature type="transmembrane region" description="Helical" evidence="8">
    <location>
        <begin position="117"/>
        <end position="135"/>
    </location>
</feature>
<evidence type="ECO:0000256" key="8">
    <source>
        <dbReference type="SAM" id="Phobius"/>
    </source>
</evidence>
<organism evidence="9 10">
    <name type="scientific">Drechslerella stenobrocha 248</name>
    <dbReference type="NCBI Taxonomy" id="1043628"/>
    <lineage>
        <taxon>Eukaryota</taxon>
        <taxon>Fungi</taxon>
        <taxon>Dikarya</taxon>
        <taxon>Ascomycota</taxon>
        <taxon>Pezizomycotina</taxon>
        <taxon>Orbiliomycetes</taxon>
        <taxon>Orbiliales</taxon>
        <taxon>Orbiliaceae</taxon>
        <taxon>Drechslerella</taxon>
    </lineage>
</organism>
<accession>W7I8X8</accession>
<evidence type="ECO:0000256" key="1">
    <source>
        <dbReference type="ARBA" id="ARBA00004141"/>
    </source>
</evidence>
<keyword evidence="5 8" id="KW-1133">Transmembrane helix</keyword>
<keyword evidence="6 8" id="KW-0472">Membrane</keyword>